<dbReference type="EMBL" id="BSOT01000002">
    <property type="protein sequence ID" value="GLR69382.1"/>
    <property type="molecule type" value="Genomic_DNA"/>
</dbReference>
<sequence length="283" mass="30600">MAFALVSVLTVFGAIFAESAACAKENATKADKRIKTEISLTVAVASNFFVPLQHLLELPSAPKELNVKLVVGSSGSLYAQAIHGAPFDIFLAADKDRPQSLAKKQSNRAVPFTYAYGRLVIYPAEQGMRLAKLNEAKRVAIANPKLAPYGQSAHAFLAKQNISEPKIVYGNNVSHAFQFADTGNVDFSITAESLLIHAFAISKKQKYRRYLSLPANTYPQIEQQGIILIGNKRDAHLSAAEVFVDFLLSGAAQSRLSTLGYEPVSSSVPGKLGLLNFMVGNKN</sequence>
<keyword evidence="3 4" id="KW-0732">Signal</keyword>
<evidence type="ECO:0000256" key="2">
    <source>
        <dbReference type="ARBA" id="ARBA00022723"/>
    </source>
</evidence>
<feature type="chain" id="PRO_5041448433" evidence="4">
    <location>
        <begin position="24"/>
        <end position="283"/>
    </location>
</feature>
<evidence type="ECO:0000313" key="5">
    <source>
        <dbReference type="EMBL" id="GLR69382.1"/>
    </source>
</evidence>
<feature type="signal peptide" evidence="4">
    <location>
        <begin position="1"/>
        <end position="23"/>
    </location>
</feature>
<gene>
    <name evidence="5" type="ORF">GCM10007852_02900</name>
</gene>
<dbReference type="Pfam" id="PF13531">
    <property type="entry name" value="SBP_bac_11"/>
    <property type="match status" value="1"/>
</dbReference>
<proteinExistence type="inferred from homology"/>
<dbReference type="Gene3D" id="3.40.190.10">
    <property type="entry name" value="Periplasmic binding protein-like II"/>
    <property type="match status" value="2"/>
</dbReference>
<keyword evidence="2" id="KW-0479">Metal-binding</keyword>
<accession>A0AA37SUF0</accession>
<evidence type="ECO:0000256" key="4">
    <source>
        <dbReference type="SAM" id="SignalP"/>
    </source>
</evidence>
<dbReference type="GO" id="GO:0046872">
    <property type="term" value="F:metal ion binding"/>
    <property type="evidence" value="ECO:0007669"/>
    <property type="project" value="UniProtKB-KW"/>
</dbReference>
<evidence type="ECO:0000256" key="1">
    <source>
        <dbReference type="ARBA" id="ARBA00009175"/>
    </source>
</evidence>
<dbReference type="InterPro" id="IPR050682">
    <property type="entry name" value="ModA/WtpA"/>
</dbReference>
<comment type="similarity">
    <text evidence="1">Belongs to the bacterial solute-binding protein ModA family.</text>
</comment>
<comment type="caution">
    <text evidence="5">The sequence shown here is derived from an EMBL/GenBank/DDBJ whole genome shotgun (WGS) entry which is preliminary data.</text>
</comment>
<dbReference type="InterPro" id="IPR005950">
    <property type="entry name" value="ModA"/>
</dbReference>
<dbReference type="GO" id="GO:0030973">
    <property type="term" value="F:molybdate ion binding"/>
    <property type="evidence" value="ECO:0007669"/>
    <property type="project" value="TreeGrafter"/>
</dbReference>
<reference evidence="5" key="2">
    <citation type="submission" date="2023-01" db="EMBL/GenBank/DDBJ databases">
        <title>Draft genome sequence of Agaribacter marinus strain NBRC 110023.</title>
        <authorList>
            <person name="Sun Q."/>
            <person name="Mori K."/>
        </authorList>
    </citation>
    <scope>NUCLEOTIDE SEQUENCE</scope>
    <source>
        <strain evidence="5">NBRC 110023</strain>
    </source>
</reference>
<dbReference type="Proteomes" id="UP001156601">
    <property type="component" value="Unassembled WGS sequence"/>
</dbReference>
<dbReference type="GO" id="GO:0015689">
    <property type="term" value="P:molybdate ion transport"/>
    <property type="evidence" value="ECO:0007669"/>
    <property type="project" value="InterPro"/>
</dbReference>
<reference evidence="5" key="1">
    <citation type="journal article" date="2014" name="Int. J. Syst. Evol. Microbiol.">
        <title>Complete genome sequence of Corynebacterium casei LMG S-19264T (=DSM 44701T), isolated from a smear-ripened cheese.</title>
        <authorList>
            <consortium name="US DOE Joint Genome Institute (JGI-PGF)"/>
            <person name="Walter F."/>
            <person name="Albersmeier A."/>
            <person name="Kalinowski J."/>
            <person name="Ruckert C."/>
        </authorList>
    </citation>
    <scope>NUCLEOTIDE SEQUENCE</scope>
    <source>
        <strain evidence="5">NBRC 110023</strain>
    </source>
</reference>
<dbReference type="PANTHER" id="PTHR30632">
    <property type="entry name" value="MOLYBDATE-BINDING PERIPLASMIC PROTEIN"/>
    <property type="match status" value="1"/>
</dbReference>
<dbReference type="NCBIfam" id="TIGR01256">
    <property type="entry name" value="modA"/>
    <property type="match status" value="1"/>
</dbReference>
<protein>
    <submittedName>
        <fullName evidence="5">Molybdate ABC transporter substrate-binding protein</fullName>
    </submittedName>
</protein>
<evidence type="ECO:0000313" key="6">
    <source>
        <dbReference type="Proteomes" id="UP001156601"/>
    </source>
</evidence>
<name>A0AA37SUF0_9ALTE</name>
<organism evidence="5 6">
    <name type="scientific">Agaribacter marinus</name>
    <dbReference type="NCBI Taxonomy" id="1431249"/>
    <lineage>
        <taxon>Bacteria</taxon>
        <taxon>Pseudomonadati</taxon>
        <taxon>Pseudomonadota</taxon>
        <taxon>Gammaproteobacteria</taxon>
        <taxon>Alteromonadales</taxon>
        <taxon>Alteromonadaceae</taxon>
        <taxon>Agaribacter</taxon>
    </lineage>
</organism>
<dbReference type="PANTHER" id="PTHR30632:SF14">
    <property type="entry name" value="TUNGSTATE_MOLYBDATE_CHROMATE-BINDING PROTEIN MODA"/>
    <property type="match status" value="1"/>
</dbReference>
<dbReference type="AlphaFoldDB" id="A0AA37SUF0"/>
<keyword evidence="6" id="KW-1185">Reference proteome</keyword>
<evidence type="ECO:0000256" key="3">
    <source>
        <dbReference type="ARBA" id="ARBA00022729"/>
    </source>
</evidence>
<dbReference type="SUPFAM" id="SSF53850">
    <property type="entry name" value="Periplasmic binding protein-like II"/>
    <property type="match status" value="1"/>
</dbReference>